<dbReference type="Gene3D" id="1.10.10.10">
    <property type="entry name" value="Winged helix-like DNA-binding domain superfamily/Winged helix DNA-binding domain"/>
    <property type="match status" value="1"/>
</dbReference>
<keyword evidence="1" id="KW-0805">Transcription regulation</keyword>
<dbReference type="InterPro" id="IPR036390">
    <property type="entry name" value="WH_DNA-bd_sf"/>
</dbReference>
<dbReference type="SMART" id="SM00345">
    <property type="entry name" value="HTH_GNTR"/>
    <property type="match status" value="1"/>
</dbReference>
<dbReference type="Pfam" id="PF00392">
    <property type="entry name" value="GntR"/>
    <property type="match status" value="1"/>
</dbReference>
<dbReference type="GO" id="GO:0045892">
    <property type="term" value="P:negative regulation of DNA-templated transcription"/>
    <property type="evidence" value="ECO:0007669"/>
    <property type="project" value="TreeGrafter"/>
</dbReference>
<dbReference type="PROSITE" id="PS50949">
    <property type="entry name" value="HTH_GNTR"/>
    <property type="match status" value="1"/>
</dbReference>
<gene>
    <name evidence="5" type="ORF">FHX42_003812</name>
</gene>
<feature type="domain" description="HTH gntR-type" evidence="4">
    <location>
        <begin position="16"/>
        <end position="84"/>
    </location>
</feature>
<comment type="caution">
    <text evidence="5">The sequence shown here is derived from an EMBL/GenBank/DDBJ whole genome shotgun (WGS) entry which is preliminary data.</text>
</comment>
<dbReference type="SUPFAM" id="SSF46785">
    <property type="entry name" value="Winged helix' DNA-binding domain"/>
    <property type="match status" value="1"/>
</dbReference>
<dbReference type="GO" id="GO:0003677">
    <property type="term" value="F:DNA binding"/>
    <property type="evidence" value="ECO:0007669"/>
    <property type="project" value="UniProtKB-KW"/>
</dbReference>
<evidence type="ECO:0000256" key="3">
    <source>
        <dbReference type="ARBA" id="ARBA00023163"/>
    </source>
</evidence>
<accession>A0A839E1M1</accession>
<dbReference type="RefSeq" id="WP_182545646.1">
    <property type="nucleotide sequence ID" value="NZ_JACGWZ010000005.1"/>
</dbReference>
<evidence type="ECO:0000313" key="5">
    <source>
        <dbReference type="EMBL" id="MBA8826436.1"/>
    </source>
</evidence>
<reference evidence="5 6" key="1">
    <citation type="submission" date="2020-07" db="EMBL/GenBank/DDBJ databases">
        <title>Sequencing the genomes of 1000 actinobacteria strains.</title>
        <authorList>
            <person name="Klenk H.-P."/>
        </authorList>
    </citation>
    <scope>NUCLEOTIDE SEQUENCE [LARGE SCALE GENOMIC DNA]</scope>
    <source>
        <strain evidence="5 6">DSM 45975</strain>
    </source>
</reference>
<dbReference type="PANTHER" id="PTHR44846:SF1">
    <property type="entry name" value="MANNOSYL-D-GLYCERATE TRANSPORT_METABOLISM SYSTEM REPRESSOR MNGR-RELATED"/>
    <property type="match status" value="1"/>
</dbReference>
<dbReference type="Proteomes" id="UP000569329">
    <property type="component" value="Unassembled WGS sequence"/>
</dbReference>
<dbReference type="CDD" id="cd07377">
    <property type="entry name" value="WHTH_GntR"/>
    <property type="match status" value="1"/>
</dbReference>
<dbReference type="InterPro" id="IPR050679">
    <property type="entry name" value="Bact_HTH_transcr_reg"/>
</dbReference>
<dbReference type="GO" id="GO:0003700">
    <property type="term" value="F:DNA-binding transcription factor activity"/>
    <property type="evidence" value="ECO:0007669"/>
    <property type="project" value="InterPro"/>
</dbReference>
<proteinExistence type="predicted"/>
<name>A0A839E1M1_9PSEU</name>
<dbReference type="InterPro" id="IPR036388">
    <property type="entry name" value="WH-like_DNA-bd_sf"/>
</dbReference>
<dbReference type="AlphaFoldDB" id="A0A839E1M1"/>
<evidence type="ECO:0000256" key="2">
    <source>
        <dbReference type="ARBA" id="ARBA00023125"/>
    </source>
</evidence>
<sequence length="87" mass="9484">MSWESRVDRIEHEGAAYVHVQVADDIRADVERGELSAGSKLPAAEALAEIYGVARLTAIRAVRHLEEQGLVTIVKGRGTYVTSGRSH</sequence>
<keyword evidence="2 5" id="KW-0238">DNA-binding</keyword>
<evidence type="ECO:0000259" key="4">
    <source>
        <dbReference type="PROSITE" id="PS50949"/>
    </source>
</evidence>
<evidence type="ECO:0000313" key="6">
    <source>
        <dbReference type="Proteomes" id="UP000569329"/>
    </source>
</evidence>
<protein>
    <submittedName>
        <fullName evidence="5">DNA-binding GntR family transcriptional regulator</fullName>
    </submittedName>
</protein>
<evidence type="ECO:0000256" key="1">
    <source>
        <dbReference type="ARBA" id="ARBA00023015"/>
    </source>
</evidence>
<keyword evidence="6" id="KW-1185">Reference proteome</keyword>
<organism evidence="5 6">
    <name type="scientific">Halosaccharopolyspora lacisalsi</name>
    <dbReference type="NCBI Taxonomy" id="1000566"/>
    <lineage>
        <taxon>Bacteria</taxon>
        <taxon>Bacillati</taxon>
        <taxon>Actinomycetota</taxon>
        <taxon>Actinomycetes</taxon>
        <taxon>Pseudonocardiales</taxon>
        <taxon>Pseudonocardiaceae</taxon>
        <taxon>Halosaccharopolyspora</taxon>
    </lineage>
</organism>
<dbReference type="PANTHER" id="PTHR44846">
    <property type="entry name" value="MANNOSYL-D-GLYCERATE TRANSPORT/METABOLISM SYSTEM REPRESSOR MNGR-RELATED"/>
    <property type="match status" value="1"/>
</dbReference>
<dbReference type="EMBL" id="JACGWZ010000005">
    <property type="protein sequence ID" value="MBA8826436.1"/>
    <property type="molecule type" value="Genomic_DNA"/>
</dbReference>
<dbReference type="PRINTS" id="PR00035">
    <property type="entry name" value="HTHGNTR"/>
</dbReference>
<dbReference type="InterPro" id="IPR000524">
    <property type="entry name" value="Tscrpt_reg_HTH_GntR"/>
</dbReference>
<keyword evidence="3" id="KW-0804">Transcription</keyword>